<organism evidence="1 2">
    <name type="scientific">Caryophanon tenue</name>
    <dbReference type="NCBI Taxonomy" id="33978"/>
    <lineage>
        <taxon>Bacteria</taxon>
        <taxon>Bacillati</taxon>
        <taxon>Bacillota</taxon>
        <taxon>Bacilli</taxon>
        <taxon>Bacillales</taxon>
        <taxon>Caryophanaceae</taxon>
        <taxon>Caryophanon</taxon>
    </lineage>
</organism>
<comment type="caution">
    <text evidence="1">The sequence shown here is derived from an EMBL/GenBank/DDBJ whole genome shotgun (WGS) entry which is preliminary data.</text>
</comment>
<keyword evidence="2" id="KW-1185">Reference proteome</keyword>
<dbReference type="OrthoDB" id="8750087at2"/>
<protein>
    <submittedName>
        <fullName evidence="1">Benzoate transporter</fullName>
    </submittedName>
</protein>
<sequence>MCGGTIMRYDIQKLDVSHIGQLIVLQQQVVAALEDPAILQPLDEEELRYILEGNGVMIGLFDVDKMIAFRALLEPPIDDEHLAYDISYPHVDKVIYQEISNVHPAYRGQNLQQQMATLIMEYVDTTKHTMMCATVMPFNIASLKDKFAQGMYVAALKLKYGGKLRYVFAKSLVEQEQWQQEDRIIDMAQTAEQQQALREGYLGVAMYQQLDKWYVVYQKRAAKN</sequence>
<evidence type="ECO:0000313" key="2">
    <source>
        <dbReference type="Proteomes" id="UP000093199"/>
    </source>
</evidence>
<accession>A0A1C0Y869</accession>
<gene>
    <name evidence="1" type="ORF">A6M13_04825</name>
</gene>
<proteinExistence type="predicted"/>
<reference evidence="1 2" key="1">
    <citation type="submission" date="2016-07" db="EMBL/GenBank/DDBJ databases">
        <title>Caryophanon tenue genome sequencing.</title>
        <authorList>
            <person name="Verma A."/>
            <person name="Pal Y."/>
            <person name="Krishnamurthi S."/>
        </authorList>
    </citation>
    <scope>NUCLEOTIDE SEQUENCE [LARGE SCALE GENOMIC DNA]</scope>
    <source>
        <strain evidence="1 2">DSM 14152</strain>
    </source>
</reference>
<dbReference type="Proteomes" id="UP000093199">
    <property type="component" value="Unassembled WGS sequence"/>
</dbReference>
<evidence type="ECO:0000313" key="1">
    <source>
        <dbReference type="EMBL" id="OCS83351.1"/>
    </source>
</evidence>
<dbReference type="AlphaFoldDB" id="A0A1C0Y869"/>
<dbReference type="EMBL" id="MASJ01000038">
    <property type="protein sequence ID" value="OCS83351.1"/>
    <property type="molecule type" value="Genomic_DNA"/>
</dbReference>
<name>A0A1C0Y869_9BACL</name>
<dbReference type="STRING" id="33978.A6M13_04825"/>
<dbReference type="SUPFAM" id="SSF55729">
    <property type="entry name" value="Acyl-CoA N-acyltransferases (Nat)"/>
    <property type="match status" value="1"/>
</dbReference>
<dbReference type="InterPro" id="IPR016181">
    <property type="entry name" value="Acyl_CoA_acyltransferase"/>
</dbReference>
<dbReference type="Gene3D" id="3.40.630.30">
    <property type="match status" value="1"/>
</dbReference>